<dbReference type="Pfam" id="PF20600">
    <property type="entry name" value="ExoX-like_C"/>
    <property type="match status" value="1"/>
</dbReference>
<protein>
    <recommendedName>
        <fullName evidence="1">Exodeoxyribonuclease X-like C-terminal domain-containing protein</fullName>
    </recommendedName>
</protein>
<dbReference type="AlphaFoldDB" id="A0A380Z9M3"/>
<evidence type="ECO:0000259" key="1">
    <source>
        <dbReference type="Pfam" id="PF20600"/>
    </source>
</evidence>
<proteinExistence type="predicted"/>
<dbReference type="EMBL" id="UFSX01000002">
    <property type="protein sequence ID" value="SUV42795.1"/>
    <property type="molecule type" value="Genomic_DNA"/>
</dbReference>
<reference evidence="2 3" key="1">
    <citation type="submission" date="2018-06" db="EMBL/GenBank/DDBJ databases">
        <authorList>
            <consortium name="Pathogen Informatics"/>
            <person name="Doyle S."/>
        </authorList>
    </citation>
    <scope>NUCLEOTIDE SEQUENCE [LARGE SCALE GENOMIC DNA]</scope>
    <source>
        <strain evidence="2 3">NCTC11155</strain>
    </source>
</reference>
<evidence type="ECO:0000313" key="2">
    <source>
        <dbReference type="EMBL" id="SUV42795.1"/>
    </source>
</evidence>
<dbReference type="InterPro" id="IPR046768">
    <property type="entry name" value="ExoX-like_C"/>
</dbReference>
<evidence type="ECO:0000313" key="3">
    <source>
        <dbReference type="Proteomes" id="UP000254424"/>
    </source>
</evidence>
<accession>A0A380Z9M3</accession>
<dbReference type="OrthoDB" id="1044217at2"/>
<name>A0A380Z9M3_9BACE</name>
<dbReference type="GeneID" id="93068933"/>
<feature type="domain" description="Exodeoxyribonuclease X-like C-terminal" evidence="1">
    <location>
        <begin position="109"/>
        <end position="135"/>
    </location>
</feature>
<sequence>MANPLIPGISAAEQDLLYKKLSIYNQKKASFKEAGAYLVVLPRTDYPRYSLWVYSPLPERQSIFYIFDLNEDVHEALRIASTLCYYSLRPLLLVEYNAKRMQNRGDDIISFGKYHGHYLHEILQIDPGYLTWIAFKFTPRIPKQERFVQIAGIYHSVYIDILQRKARQPSAGRFLGKEGEKVENLTLTVLNVRLEDDPYKTQVKGTTPYFYVRQVLRLKDASGNLVTFRVNSRTASRYSCQLPAMEHAYRVDETVYIASARIAATYTIGRNKWTRLYYIKFRQPG</sequence>
<dbReference type="Proteomes" id="UP000254424">
    <property type="component" value="Unassembled WGS sequence"/>
</dbReference>
<organism evidence="2 3">
    <name type="scientific">Bacteroides eggerthii</name>
    <dbReference type="NCBI Taxonomy" id="28111"/>
    <lineage>
        <taxon>Bacteria</taxon>
        <taxon>Pseudomonadati</taxon>
        <taxon>Bacteroidota</taxon>
        <taxon>Bacteroidia</taxon>
        <taxon>Bacteroidales</taxon>
        <taxon>Bacteroidaceae</taxon>
        <taxon>Bacteroides</taxon>
    </lineage>
</organism>
<gene>
    <name evidence="2" type="ORF">NCTC11155_02169</name>
</gene>
<dbReference type="RefSeq" id="WP_004288311.1">
    <property type="nucleotide sequence ID" value="NZ_CABKNQ010000020.1"/>
</dbReference>